<evidence type="ECO:0000313" key="2">
    <source>
        <dbReference type="Proteomes" id="UP000264353"/>
    </source>
</evidence>
<proteinExistence type="predicted"/>
<accession>A0A397XXK0</accession>
<protein>
    <submittedName>
        <fullName evidence="1">Uncharacterized protein</fullName>
    </submittedName>
</protein>
<sequence length="74" mass="8837">MLYLLFKLKPEKSYFIFQKNLCEKEYRFGEQKLSVVCVWGKKRLPVRLLAEAIFIKVKKKLGLLRPSDCKEERA</sequence>
<dbReference type="EMBL" id="CM010636">
    <property type="protein sequence ID" value="RID46091.1"/>
    <property type="molecule type" value="Genomic_DNA"/>
</dbReference>
<organism evidence="1 2">
    <name type="scientific">Brassica campestris</name>
    <name type="common">Field mustard</name>
    <dbReference type="NCBI Taxonomy" id="3711"/>
    <lineage>
        <taxon>Eukaryota</taxon>
        <taxon>Viridiplantae</taxon>
        <taxon>Streptophyta</taxon>
        <taxon>Embryophyta</taxon>
        <taxon>Tracheophyta</taxon>
        <taxon>Spermatophyta</taxon>
        <taxon>Magnoliopsida</taxon>
        <taxon>eudicotyledons</taxon>
        <taxon>Gunneridae</taxon>
        <taxon>Pentapetalae</taxon>
        <taxon>rosids</taxon>
        <taxon>malvids</taxon>
        <taxon>Brassicales</taxon>
        <taxon>Brassicaceae</taxon>
        <taxon>Brassiceae</taxon>
        <taxon>Brassica</taxon>
    </lineage>
</organism>
<dbReference type="AlphaFoldDB" id="A0A397XXK0"/>
<reference evidence="1 2" key="1">
    <citation type="submission" date="2018-06" db="EMBL/GenBank/DDBJ databases">
        <title>WGS assembly of Brassica rapa FPsc.</title>
        <authorList>
            <person name="Bowman J."/>
            <person name="Kohchi T."/>
            <person name="Yamato K."/>
            <person name="Jenkins J."/>
            <person name="Shu S."/>
            <person name="Ishizaki K."/>
            <person name="Yamaoka S."/>
            <person name="Nishihama R."/>
            <person name="Nakamura Y."/>
            <person name="Berger F."/>
            <person name="Adam C."/>
            <person name="Aki S."/>
            <person name="Althoff F."/>
            <person name="Araki T."/>
            <person name="Arteaga-Vazquez M."/>
            <person name="Balasubrmanian S."/>
            <person name="Bauer D."/>
            <person name="Boehm C."/>
            <person name="Briginshaw L."/>
            <person name="Caballero-Perez J."/>
            <person name="Catarino B."/>
            <person name="Chen F."/>
            <person name="Chiyoda S."/>
            <person name="Chovatia M."/>
            <person name="Davies K."/>
            <person name="Delmans M."/>
            <person name="Demura T."/>
            <person name="Dierschke T."/>
            <person name="Dolan L."/>
            <person name="Dorantes-Acosta A."/>
            <person name="Eklund D."/>
            <person name="Florent S."/>
            <person name="Flores-Sandoval E."/>
            <person name="Fujiyama A."/>
            <person name="Fukuzawa H."/>
            <person name="Galik B."/>
            <person name="Grimanelli D."/>
            <person name="Grimwood J."/>
            <person name="Grossniklaus U."/>
            <person name="Hamada T."/>
            <person name="Haseloff J."/>
            <person name="Hetherington A."/>
            <person name="Higo A."/>
            <person name="Hirakawa Y."/>
            <person name="Hundley H."/>
            <person name="Ikeda Y."/>
            <person name="Inoue K."/>
            <person name="Inoue S."/>
            <person name="Ishida S."/>
            <person name="Jia Q."/>
            <person name="Kakita M."/>
            <person name="Kanazawa T."/>
            <person name="Kawai Y."/>
            <person name="Kawashima T."/>
            <person name="Kennedy M."/>
            <person name="Kinose K."/>
            <person name="Kinoshita T."/>
            <person name="Kohara Y."/>
            <person name="Koide E."/>
            <person name="Komatsu K."/>
            <person name="Kopischke S."/>
            <person name="Kubo M."/>
            <person name="Kyozuka J."/>
            <person name="Lagercrantz U."/>
            <person name="Lin S."/>
            <person name="Lindquist E."/>
            <person name="Lipzen A."/>
            <person name="Lu C."/>
            <person name="Luna E."/>
            <person name="Martienssen R."/>
            <person name="Minamino N."/>
            <person name="Mizutani M."/>
            <person name="Mizutani M."/>
            <person name="Mochizuki N."/>
            <person name="Monte I."/>
            <person name="Mosher R."/>
            <person name="Nagasaki H."/>
            <person name="Nakagami H."/>
            <person name="Naramoto S."/>
            <person name="Nishitani K."/>
            <person name="Ohtani M."/>
            <person name="Okamoto T."/>
            <person name="Okumura M."/>
            <person name="Phillips J."/>
            <person name="Pollak B."/>
            <person name="Reinders A."/>
            <person name="Roevekamp M."/>
            <person name="Sano R."/>
            <person name="Sawa S."/>
            <person name="Schmid M."/>
            <person name="Shirakawa M."/>
            <person name="Solano R."/>
            <person name="Spunde A."/>
            <person name="Suetsugu N."/>
            <person name="Sugano S."/>
            <person name="Sugiyama A."/>
            <person name="Sun R."/>
            <person name="Suzuki Y."/>
            <person name="Takenaka M."/>
            <person name="Takezawa D."/>
            <person name="Tomogane H."/>
            <person name="Tsuzuki M."/>
            <person name="Ueda T."/>
            <person name="Umeda M."/>
            <person name="Ward J."/>
            <person name="Watanabe Y."/>
            <person name="Yazaki K."/>
            <person name="Yokoyama R."/>
            <person name="Yoshitake Y."/>
            <person name="Yotsui I."/>
            <person name="Zachgo S."/>
            <person name="Schmutz J."/>
        </authorList>
    </citation>
    <scope>NUCLEOTIDE SEQUENCE [LARGE SCALE GENOMIC DNA]</scope>
    <source>
        <strain evidence="2">cv. B-3</strain>
    </source>
</reference>
<evidence type="ECO:0000313" key="1">
    <source>
        <dbReference type="EMBL" id="RID46091.1"/>
    </source>
</evidence>
<gene>
    <name evidence="1" type="ORF">BRARA_I02776</name>
</gene>
<name>A0A397XXK0_BRACM</name>
<dbReference type="Proteomes" id="UP000264353">
    <property type="component" value="Chromosome A9"/>
</dbReference>